<feature type="transmembrane region" description="Helical" evidence="6">
    <location>
        <begin position="268"/>
        <end position="291"/>
    </location>
</feature>
<gene>
    <name evidence="7" type="ORF">DEM25_010345</name>
</gene>
<evidence type="ECO:0000256" key="5">
    <source>
        <dbReference type="ARBA" id="ARBA00023136"/>
    </source>
</evidence>
<evidence type="ECO:0000256" key="3">
    <source>
        <dbReference type="ARBA" id="ARBA00022692"/>
    </source>
</evidence>
<feature type="transmembrane region" description="Helical" evidence="6">
    <location>
        <begin position="128"/>
        <end position="151"/>
    </location>
</feature>
<reference evidence="7 8" key="1">
    <citation type="journal article" date="2018" name="Int. J. Syst. Bacteriol.">
        <title>Oceaniradius stylonemae gen. nov., sp. nov., isolated from a red alga, Stylonema cornu-cervi.</title>
        <authorList>
            <person name="Jeong S."/>
        </authorList>
    </citation>
    <scope>NUCLEOTIDE SEQUENCE [LARGE SCALE GENOMIC DNA]</scope>
    <source>
        <strain evidence="7 8">StC1</strain>
    </source>
</reference>
<evidence type="ECO:0000256" key="6">
    <source>
        <dbReference type="SAM" id="Phobius"/>
    </source>
</evidence>
<comment type="subcellular location">
    <subcellularLocation>
        <location evidence="1">Cell membrane</location>
        <topology evidence="1">Multi-pass membrane protein</topology>
    </subcellularLocation>
</comment>
<evidence type="ECO:0000256" key="4">
    <source>
        <dbReference type="ARBA" id="ARBA00022989"/>
    </source>
</evidence>
<dbReference type="EMBL" id="QFWV02000006">
    <property type="protein sequence ID" value="RKF06646.1"/>
    <property type="molecule type" value="Genomic_DNA"/>
</dbReference>
<accession>A0A3A8A9P9</accession>
<evidence type="ECO:0000313" key="8">
    <source>
        <dbReference type="Proteomes" id="UP000246132"/>
    </source>
</evidence>
<keyword evidence="4 6" id="KW-1133">Transmembrane helix</keyword>
<proteinExistence type="predicted"/>
<dbReference type="Proteomes" id="UP000246132">
    <property type="component" value="Unassembled WGS sequence"/>
</dbReference>
<dbReference type="GO" id="GO:0015658">
    <property type="term" value="F:branched-chain amino acid transmembrane transporter activity"/>
    <property type="evidence" value="ECO:0007669"/>
    <property type="project" value="InterPro"/>
</dbReference>
<dbReference type="GO" id="GO:0005886">
    <property type="term" value="C:plasma membrane"/>
    <property type="evidence" value="ECO:0007669"/>
    <property type="project" value="UniProtKB-SubCell"/>
</dbReference>
<feature type="transmembrane region" description="Helical" evidence="6">
    <location>
        <begin position="103"/>
        <end position="121"/>
    </location>
</feature>
<organism evidence="7 8">
    <name type="scientific">Oceaniradius stylonematis</name>
    <dbReference type="NCBI Taxonomy" id="2184161"/>
    <lineage>
        <taxon>Bacteria</taxon>
        <taxon>Pseudomonadati</taxon>
        <taxon>Pseudomonadota</taxon>
        <taxon>Alphaproteobacteria</taxon>
        <taxon>Hyphomicrobiales</taxon>
        <taxon>Ahrensiaceae</taxon>
        <taxon>Oceaniradius</taxon>
    </lineage>
</organism>
<dbReference type="PANTHER" id="PTHR30482">
    <property type="entry name" value="HIGH-AFFINITY BRANCHED-CHAIN AMINO ACID TRANSPORT SYSTEM PERMEASE"/>
    <property type="match status" value="1"/>
</dbReference>
<feature type="transmembrane region" description="Helical" evidence="6">
    <location>
        <begin position="29"/>
        <end position="49"/>
    </location>
</feature>
<dbReference type="OrthoDB" id="9814461at2"/>
<keyword evidence="8" id="KW-1185">Reference proteome</keyword>
<dbReference type="CDD" id="cd06581">
    <property type="entry name" value="TM_PBP1_LivM_like"/>
    <property type="match status" value="1"/>
</dbReference>
<comment type="caution">
    <text evidence="7">The sequence shown here is derived from an EMBL/GenBank/DDBJ whole genome shotgun (WGS) entry which is preliminary data.</text>
</comment>
<dbReference type="InterPro" id="IPR001851">
    <property type="entry name" value="ABC_transp_permease"/>
</dbReference>
<sequence>MAMSETSRTPLPHAAPRGFLAAAASQHGGLITAFFLMALIVPFLGSYWIKNFTSMIAVAIAAQGVALLHARLGFVSLAGIAMMGVGGWFGLRLAHATGLPFEIVLVLAALCTGAAGVLLGLPALKHRGLIYALITLMFAAGFHVVVSSIGFPDGGSGFWGRIDGSAERQLMARPAIAASDLAYFLYALAIAAAAFTATHIVTKSAVGRAWAMIRAGDAVAHAAGVRIGIARAKAFGLAGALAGVGGCLLAGSIGQLDGRSFDPVQSLLLYGLVIIAGPWSLAAALIAGFLYRMFPAILDSWGVDGDIAITIFGLALIHAIVSAPRGIAGQLHDLTSAIQNRLSGVDR</sequence>
<evidence type="ECO:0000256" key="2">
    <source>
        <dbReference type="ARBA" id="ARBA00022475"/>
    </source>
</evidence>
<evidence type="ECO:0000256" key="1">
    <source>
        <dbReference type="ARBA" id="ARBA00004651"/>
    </source>
</evidence>
<evidence type="ECO:0000313" key="7">
    <source>
        <dbReference type="EMBL" id="RKF06646.1"/>
    </source>
</evidence>
<feature type="transmembrane region" description="Helical" evidence="6">
    <location>
        <begin position="70"/>
        <end position="91"/>
    </location>
</feature>
<protein>
    <submittedName>
        <fullName evidence="7">Branched-chain amino acid ABC transporter permease</fullName>
    </submittedName>
</protein>
<dbReference type="PANTHER" id="PTHR30482:SF10">
    <property type="entry name" value="HIGH-AFFINITY BRANCHED-CHAIN AMINO ACID TRANSPORT PROTEIN BRAE"/>
    <property type="match status" value="1"/>
</dbReference>
<keyword evidence="3 6" id="KW-0812">Transmembrane</keyword>
<name>A0A3A8A9P9_9HYPH</name>
<feature type="transmembrane region" description="Helical" evidence="6">
    <location>
        <begin position="234"/>
        <end position="256"/>
    </location>
</feature>
<dbReference type="AlphaFoldDB" id="A0A3A8A9P9"/>
<dbReference type="Pfam" id="PF02653">
    <property type="entry name" value="BPD_transp_2"/>
    <property type="match status" value="1"/>
</dbReference>
<keyword evidence="5 6" id="KW-0472">Membrane</keyword>
<dbReference type="InterPro" id="IPR043428">
    <property type="entry name" value="LivM-like"/>
</dbReference>
<keyword evidence="2" id="KW-1003">Cell membrane</keyword>
<feature type="transmembrane region" description="Helical" evidence="6">
    <location>
        <begin position="181"/>
        <end position="202"/>
    </location>
</feature>